<dbReference type="AlphaFoldDB" id="A0A915CXV2"/>
<dbReference type="WBParaSite" id="jg13731">
    <property type="protein sequence ID" value="jg13731"/>
    <property type="gene ID" value="jg13731"/>
</dbReference>
<dbReference type="Proteomes" id="UP000887574">
    <property type="component" value="Unplaced"/>
</dbReference>
<keyword evidence="1" id="KW-1185">Reference proteome</keyword>
<name>A0A915CXV2_9BILA</name>
<accession>A0A915CXV2</accession>
<reference evidence="2" key="1">
    <citation type="submission" date="2022-11" db="UniProtKB">
        <authorList>
            <consortium name="WormBaseParasite"/>
        </authorList>
    </citation>
    <scope>IDENTIFICATION</scope>
</reference>
<evidence type="ECO:0000313" key="1">
    <source>
        <dbReference type="Proteomes" id="UP000887574"/>
    </source>
</evidence>
<protein>
    <submittedName>
        <fullName evidence="2">Uncharacterized protein</fullName>
    </submittedName>
</protein>
<sequence>MLQTNACGLNSSTVLLDNFNLSSYIGNRLFDFKSSQQLNSTDKVKECNLGALCTGFDLVFKNKTVAFAVESKRDVSGLRNVLYEMFGLNTPPKMMDSNVNCTEIPLSIPSVNPEDDIYYKLVVNTPRTTETTKWVESNLWQVIEQAFGINNTDNSQQLVLESNPENR</sequence>
<proteinExistence type="predicted"/>
<evidence type="ECO:0000313" key="2">
    <source>
        <dbReference type="WBParaSite" id="jg13731"/>
    </source>
</evidence>
<organism evidence="1 2">
    <name type="scientific">Ditylenchus dipsaci</name>
    <dbReference type="NCBI Taxonomy" id="166011"/>
    <lineage>
        <taxon>Eukaryota</taxon>
        <taxon>Metazoa</taxon>
        <taxon>Ecdysozoa</taxon>
        <taxon>Nematoda</taxon>
        <taxon>Chromadorea</taxon>
        <taxon>Rhabditida</taxon>
        <taxon>Tylenchina</taxon>
        <taxon>Tylenchomorpha</taxon>
        <taxon>Sphaerularioidea</taxon>
        <taxon>Anguinidae</taxon>
        <taxon>Anguininae</taxon>
        <taxon>Ditylenchus</taxon>
    </lineage>
</organism>